<dbReference type="InterPro" id="IPR018658">
    <property type="entry name" value="DUF2089"/>
</dbReference>
<evidence type="ECO:0000259" key="2">
    <source>
        <dbReference type="Pfam" id="PF22747"/>
    </source>
</evidence>
<evidence type="ECO:0000259" key="1">
    <source>
        <dbReference type="Pfam" id="PF09862"/>
    </source>
</evidence>
<accession>A0A1F5R4K8</accession>
<feature type="domain" description="DUF2089" evidence="1">
    <location>
        <begin position="42"/>
        <end position="86"/>
    </location>
</feature>
<dbReference type="Proteomes" id="UP000177230">
    <property type="component" value="Unassembled WGS sequence"/>
</dbReference>
<proteinExistence type="predicted"/>
<dbReference type="Pfam" id="PF22747">
    <property type="entry name" value="Zn_ribbon_DUF2089"/>
    <property type="match status" value="1"/>
</dbReference>
<dbReference type="InterPro" id="IPR053957">
    <property type="entry name" value="DUF2089_Zn_ribbon"/>
</dbReference>
<dbReference type="EMBL" id="MFFM01000041">
    <property type="protein sequence ID" value="OGF09398.1"/>
    <property type="molecule type" value="Genomic_DNA"/>
</dbReference>
<dbReference type="Pfam" id="PF09862">
    <property type="entry name" value="DUF2089"/>
    <property type="match status" value="1"/>
</dbReference>
<evidence type="ECO:0008006" key="5">
    <source>
        <dbReference type="Google" id="ProtNLM"/>
    </source>
</evidence>
<dbReference type="AlphaFoldDB" id="A0A1F5R4K8"/>
<evidence type="ECO:0000313" key="4">
    <source>
        <dbReference type="Proteomes" id="UP000177230"/>
    </source>
</evidence>
<protein>
    <recommendedName>
        <fullName evidence="5">DUF2089 domain-containing protein</fullName>
    </recommendedName>
</protein>
<gene>
    <name evidence="3" type="ORF">A2024_00450</name>
</gene>
<name>A0A1F5R4K8_9BACT</name>
<feature type="domain" description="DUF2089" evidence="2">
    <location>
        <begin position="9"/>
        <end position="39"/>
    </location>
</feature>
<sequence>MIKQMPKACPSCGGNLYVSEFKCPDCDTAVRGEFHLSPLGNLSEDHFDFIRTFVLSRGNIKEVESRMGISYPTVRNKLDEVIRALSEQQANKMAPAEVLDALEAGKITASQAAEMLKNNQQGE</sequence>
<reference evidence="3 4" key="1">
    <citation type="journal article" date="2016" name="Nat. Commun.">
        <title>Thousands of microbial genomes shed light on interconnected biogeochemical processes in an aquifer system.</title>
        <authorList>
            <person name="Anantharaman K."/>
            <person name="Brown C.T."/>
            <person name="Hug L.A."/>
            <person name="Sharon I."/>
            <person name="Castelle C.J."/>
            <person name="Probst A.J."/>
            <person name="Thomas B.C."/>
            <person name="Singh A."/>
            <person name="Wilkins M.J."/>
            <person name="Karaoz U."/>
            <person name="Brodie E.L."/>
            <person name="Williams K.H."/>
            <person name="Hubbard S.S."/>
            <person name="Banfield J.F."/>
        </authorList>
    </citation>
    <scope>NUCLEOTIDE SEQUENCE [LARGE SCALE GENOMIC DNA]</scope>
</reference>
<comment type="caution">
    <text evidence="3">The sequence shown here is derived from an EMBL/GenBank/DDBJ whole genome shotgun (WGS) entry which is preliminary data.</text>
</comment>
<evidence type="ECO:0000313" key="3">
    <source>
        <dbReference type="EMBL" id="OGF09398.1"/>
    </source>
</evidence>
<organism evidence="3 4">
    <name type="scientific">Candidatus Edwardsbacteria bacterium GWF2_54_11</name>
    <dbReference type="NCBI Taxonomy" id="1817851"/>
    <lineage>
        <taxon>Bacteria</taxon>
        <taxon>Candidatus Edwardsiibacteriota</taxon>
    </lineage>
</organism>